<proteinExistence type="predicted"/>
<evidence type="ECO:0000313" key="2">
    <source>
        <dbReference type="Proteomes" id="UP000823561"/>
    </source>
</evidence>
<dbReference type="AlphaFoldDB" id="A0AAV6G379"/>
<evidence type="ECO:0008006" key="3">
    <source>
        <dbReference type="Google" id="ProtNLM"/>
    </source>
</evidence>
<keyword evidence="2" id="KW-1185">Reference proteome</keyword>
<dbReference type="EMBL" id="JADWDJ010000015">
    <property type="protein sequence ID" value="KAG5269588.1"/>
    <property type="molecule type" value="Genomic_DNA"/>
</dbReference>
<evidence type="ECO:0000313" key="1">
    <source>
        <dbReference type="EMBL" id="KAG5269588.1"/>
    </source>
</evidence>
<accession>A0AAV6G379</accession>
<dbReference type="Proteomes" id="UP000823561">
    <property type="component" value="Chromosome 15"/>
</dbReference>
<comment type="caution">
    <text evidence="1">The sequence shown here is derived from an EMBL/GenBank/DDBJ whole genome shotgun (WGS) entry which is preliminary data.</text>
</comment>
<protein>
    <recommendedName>
        <fullName evidence="3">Secreted protein</fullName>
    </recommendedName>
</protein>
<name>A0AAV6G379_9TELE</name>
<organism evidence="1 2">
    <name type="scientific">Alosa alosa</name>
    <name type="common">allis shad</name>
    <dbReference type="NCBI Taxonomy" id="278164"/>
    <lineage>
        <taxon>Eukaryota</taxon>
        <taxon>Metazoa</taxon>
        <taxon>Chordata</taxon>
        <taxon>Craniata</taxon>
        <taxon>Vertebrata</taxon>
        <taxon>Euteleostomi</taxon>
        <taxon>Actinopterygii</taxon>
        <taxon>Neopterygii</taxon>
        <taxon>Teleostei</taxon>
        <taxon>Clupei</taxon>
        <taxon>Clupeiformes</taxon>
        <taxon>Clupeoidei</taxon>
        <taxon>Clupeidae</taxon>
        <taxon>Alosa</taxon>
    </lineage>
</organism>
<gene>
    <name evidence="1" type="ORF">AALO_G00203730</name>
</gene>
<reference evidence="1" key="1">
    <citation type="submission" date="2020-10" db="EMBL/GenBank/DDBJ databases">
        <title>Chromosome-scale genome assembly of the Allis shad, Alosa alosa.</title>
        <authorList>
            <person name="Margot Z."/>
            <person name="Christophe K."/>
            <person name="Cabau C."/>
            <person name="Louis A."/>
            <person name="Berthelot C."/>
            <person name="Parey E."/>
            <person name="Roest Crollius H."/>
            <person name="Montfort J."/>
            <person name="Robinson-Rechavi M."/>
            <person name="Bucao C."/>
            <person name="Bouchez O."/>
            <person name="Gislard M."/>
            <person name="Lluch J."/>
            <person name="Milhes M."/>
            <person name="Lampietro C."/>
            <person name="Lopez Roques C."/>
            <person name="Donnadieu C."/>
            <person name="Braasch I."/>
            <person name="Desvignes T."/>
            <person name="Postlethwait J."/>
            <person name="Bobe J."/>
            <person name="Guiguen Y."/>
        </authorList>
    </citation>
    <scope>NUCLEOTIDE SEQUENCE</scope>
    <source>
        <strain evidence="1">M-15738</strain>
        <tissue evidence="1">Blood</tissue>
    </source>
</reference>
<sequence length="100" mass="11287">MVRTVRTAVSLHLQARLITTVRIVAGLSCPDAQTKRLPQSSYNHIKYNYGVCRCAEGTPSCSVSSSLESGVWKKLWTRILSHLPLRFFAKTINRDKTRLP</sequence>